<dbReference type="AlphaFoldDB" id="A0A6M0JX43"/>
<dbReference type="RefSeq" id="WP_164452163.1">
    <property type="nucleotide sequence ID" value="NZ_JAAIJQ010000015.1"/>
</dbReference>
<keyword evidence="2" id="KW-0413">Isomerase</keyword>
<name>A0A6M0JX43_9GAMM</name>
<feature type="domain" description="Xylose isomerase-like TIM barrel" evidence="1">
    <location>
        <begin position="87"/>
        <end position="266"/>
    </location>
</feature>
<dbReference type="InterPro" id="IPR013022">
    <property type="entry name" value="Xyl_isomerase-like_TIM-brl"/>
</dbReference>
<evidence type="ECO:0000313" key="3">
    <source>
        <dbReference type="Proteomes" id="UP000483379"/>
    </source>
</evidence>
<reference evidence="2 3" key="1">
    <citation type="submission" date="2020-02" db="EMBL/GenBank/DDBJ databases">
        <title>Genome sequences of Thiorhodococcus mannitoliphagus and Thiorhodococcus minor, purple sulfur photosynthetic bacteria in the gammaproteobacterial family, Chromatiaceae.</title>
        <authorList>
            <person name="Aviles F.A."/>
            <person name="Meyer T.E."/>
            <person name="Kyndt J.A."/>
        </authorList>
    </citation>
    <scope>NUCLEOTIDE SEQUENCE [LARGE SCALE GENOMIC DNA]</scope>
    <source>
        <strain evidence="2 3">DSM 11518</strain>
    </source>
</reference>
<accession>A0A6M0JX43</accession>
<organism evidence="2 3">
    <name type="scientific">Thiorhodococcus minor</name>
    <dbReference type="NCBI Taxonomy" id="57489"/>
    <lineage>
        <taxon>Bacteria</taxon>
        <taxon>Pseudomonadati</taxon>
        <taxon>Pseudomonadota</taxon>
        <taxon>Gammaproteobacteria</taxon>
        <taxon>Chromatiales</taxon>
        <taxon>Chromatiaceae</taxon>
        <taxon>Thiorhodococcus</taxon>
    </lineage>
</organism>
<dbReference type="InterPro" id="IPR036237">
    <property type="entry name" value="Xyl_isomerase-like_sf"/>
</dbReference>
<keyword evidence="3" id="KW-1185">Reference proteome</keyword>
<dbReference type="EMBL" id="JAAIJQ010000015">
    <property type="protein sequence ID" value="NEV61644.1"/>
    <property type="molecule type" value="Genomic_DNA"/>
</dbReference>
<evidence type="ECO:0000313" key="2">
    <source>
        <dbReference type="EMBL" id="NEV61644.1"/>
    </source>
</evidence>
<evidence type="ECO:0000259" key="1">
    <source>
        <dbReference type="Pfam" id="PF01261"/>
    </source>
</evidence>
<dbReference type="SUPFAM" id="SSF51658">
    <property type="entry name" value="Xylose isomerase-like"/>
    <property type="match status" value="1"/>
</dbReference>
<dbReference type="Gene3D" id="3.20.20.150">
    <property type="entry name" value="Divalent-metal-dependent TIM barrel enzymes"/>
    <property type="match status" value="1"/>
</dbReference>
<protein>
    <submittedName>
        <fullName evidence="2">Sugar phosphate isomerase/epimerase</fullName>
    </submittedName>
</protein>
<proteinExistence type="predicted"/>
<gene>
    <name evidence="2" type="ORF">G3446_07030</name>
</gene>
<sequence>MTDHARETALAWIGFKIVDRCDAQTALIVDHALARGAPIEVGLYFEDAQALALLGAQLPQSRAPIAAHLNHRQLSLLGIRHRESPLRAQLGIAAELGAALVVTHLGNYPMTARQSLRERLWKELSEDLCFAETLASEYGLRLHIENTFHDLDFYRALLEALETSGGSPPHLCCDIGHAKVWSSASLLEWLSFLEAQARRGAQLHFHLHANRELADQHRPFTRPSEATDEIEDDFMQGMDWREALQRIDRRFPRAVKIFEVPPEETIAHYEHVMAALGR</sequence>
<dbReference type="Proteomes" id="UP000483379">
    <property type="component" value="Unassembled WGS sequence"/>
</dbReference>
<dbReference type="Pfam" id="PF01261">
    <property type="entry name" value="AP_endonuc_2"/>
    <property type="match status" value="1"/>
</dbReference>
<comment type="caution">
    <text evidence="2">The sequence shown here is derived from an EMBL/GenBank/DDBJ whole genome shotgun (WGS) entry which is preliminary data.</text>
</comment>
<dbReference type="GO" id="GO:0016853">
    <property type="term" value="F:isomerase activity"/>
    <property type="evidence" value="ECO:0007669"/>
    <property type="project" value="UniProtKB-KW"/>
</dbReference>